<dbReference type="PANTHER" id="PTHR10015">
    <property type="entry name" value="HEAT SHOCK TRANSCRIPTION FACTOR"/>
    <property type="match status" value="1"/>
</dbReference>
<evidence type="ECO:0000256" key="2">
    <source>
        <dbReference type="ARBA" id="ARBA00006403"/>
    </source>
</evidence>
<dbReference type="FunFam" id="1.10.10.10:FF:000027">
    <property type="entry name" value="Heat shock transcription factor 1"/>
    <property type="match status" value="1"/>
</dbReference>
<comment type="subcellular location">
    <subcellularLocation>
        <location evidence="1">Nucleus</location>
    </subcellularLocation>
</comment>
<dbReference type="InterPro" id="IPR036388">
    <property type="entry name" value="WH-like_DNA-bd_sf"/>
</dbReference>
<evidence type="ECO:0000256" key="7">
    <source>
        <dbReference type="ARBA" id="ARBA00062171"/>
    </source>
</evidence>
<dbReference type="AlphaFoldDB" id="A0AAV5GRJ9"/>
<dbReference type="Proteomes" id="UP001342314">
    <property type="component" value="Unassembled WGS sequence"/>
</dbReference>
<accession>A0AAV5GRJ9</accession>
<feature type="domain" description="HSF-type DNA-binding" evidence="10">
    <location>
        <begin position="101"/>
        <end position="210"/>
    </location>
</feature>
<evidence type="ECO:0000259" key="10">
    <source>
        <dbReference type="SMART" id="SM00415"/>
    </source>
</evidence>
<feature type="compositionally biased region" description="Acidic residues" evidence="9">
    <location>
        <begin position="43"/>
        <end position="60"/>
    </location>
</feature>
<dbReference type="InterPro" id="IPR000232">
    <property type="entry name" value="HSF_DNA-bd"/>
</dbReference>
<dbReference type="SUPFAM" id="SSF46785">
    <property type="entry name" value="Winged helix' DNA-binding domain"/>
    <property type="match status" value="1"/>
</dbReference>
<dbReference type="GO" id="GO:0043565">
    <property type="term" value="F:sequence-specific DNA binding"/>
    <property type="evidence" value="ECO:0007669"/>
    <property type="project" value="InterPro"/>
</dbReference>
<organism evidence="11 12">
    <name type="scientific">Rhodotorula paludigena</name>
    <dbReference type="NCBI Taxonomy" id="86838"/>
    <lineage>
        <taxon>Eukaryota</taxon>
        <taxon>Fungi</taxon>
        <taxon>Dikarya</taxon>
        <taxon>Basidiomycota</taxon>
        <taxon>Pucciniomycotina</taxon>
        <taxon>Microbotryomycetes</taxon>
        <taxon>Sporidiobolales</taxon>
        <taxon>Sporidiobolaceae</taxon>
        <taxon>Rhodotorula</taxon>
    </lineage>
</organism>
<keyword evidence="3" id="KW-0805">Transcription regulation</keyword>
<evidence type="ECO:0000256" key="3">
    <source>
        <dbReference type="ARBA" id="ARBA00023015"/>
    </source>
</evidence>
<dbReference type="Gene3D" id="1.10.10.10">
    <property type="entry name" value="Winged helix-like DNA-binding domain superfamily/Winged helix DNA-binding domain"/>
    <property type="match status" value="1"/>
</dbReference>
<proteinExistence type="inferred from homology"/>
<keyword evidence="12" id="KW-1185">Reference proteome</keyword>
<sequence length="478" mass="51605">MSDDSREPPATLAVDGSAPPSVPRSSPRASPEPSAPLEHEHEHEDEDDRDELEDEGEDAASSEGRARTPDPPSAAPASSLDSVSAAASEAAKSVMPVGGKTQAAFVHKVWSMVETPALQNLISWSGDGKSFLVYSPEEFARTVLPQYFKHSNFASFLRQLNFYSWSKVNDVLGANTPTTKPDGTPVQAWEFRNPNFQRGRPDLLVRIKRKTAKSTATASPAASRRRSSVTTLASLRPTRREGAPTNEAARHAVDEERDLDAVSSSMASGSNSGSGVDFAPYTNEGPAAPIRVKDEGEYPASTRTSPPSYPRHAPPPPTYSFPHAYSPGTRAYPLPHTTTYPSYRYSYTEEPLARQVHALEGQVRGLSEALYYSQQEFMSARTTSYGVLQTLLGVVASLDPEGRKKDELQAASYALSKIAPDASPTQAYSNPFPFAYAAADLLQRTVEAAPACCSLVPPKLATAQLRPRLACRIPVAKA</sequence>
<dbReference type="InterPro" id="IPR036390">
    <property type="entry name" value="WH_DNA-bd_sf"/>
</dbReference>
<evidence type="ECO:0000313" key="11">
    <source>
        <dbReference type="EMBL" id="GJN92530.1"/>
    </source>
</evidence>
<evidence type="ECO:0000256" key="4">
    <source>
        <dbReference type="ARBA" id="ARBA00023125"/>
    </source>
</evidence>
<dbReference type="SMART" id="SM00415">
    <property type="entry name" value="HSF"/>
    <property type="match status" value="1"/>
</dbReference>
<feature type="compositionally biased region" description="Basic and acidic residues" evidence="9">
    <location>
        <begin position="238"/>
        <end position="254"/>
    </location>
</feature>
<reference evidence="11 12" key="1">
    <citation type="submission" date="2021-12" db="EMBL/GenBank/DDBJ databases">
        <title>High titer production of polyol ester of fatty acids by Rhodotorula paludigena BS15 towards product separation-free biomass refinery.</title>
        <authorList>
            <person name="Mano J."/>
            <person name="Ono H."/>
            <person name="Tanaka T."/>
            <person name="Naito K."/>
            <person name="Sushida H."/>
            <person name="Ike M."/>
            <person name="Tokuyasu K."/>
            <person name="Kitaoka M."/>
        </authorList>
    </citation>
    <scope>NUCLEOTIDE SEQUENCE [LARGE SCALE GENOMIC DNA]</scope>
    <source>
        <strain evidence="11 12">BS15</strain>
    </source>
</reference>
<keyword evidence="4" id="KW-0238">DNA-binding</keyword>
<protein>
    <recommendedName>
        <fullName evidence="10">HSF-type DNA-binding domain-containing protein</fullName>
    </recommendedName>
</protein>
<dbReference type="Pfam" id="PF00447">
    <property type="entry name" value="HSF_DNA-bind"/>
    <property type="match status" value="1"/>
</dbReference>
<evidence type="ECO:0000256" key="6">
    <source>
        <dbReference type="ARBA" id="ARBA00023242"/>
    </source>
</evidence>
<name>A0AAV5GRJ9_9BASI</name>
<feature type="region of interest" description="Disordered" evidence="9">
    <location>
        <begin position="1"/>
        <end position="82"/>
    </location>
</feature>
<feature type="compositionally biased region" description="Low complexity" evidence="9">
    <location>
        <begin position="17"/>
        <end position="36"/>
    </location>
</feature>
<dbReference type="PRINTS" id="PR00056">
    <property type="entry name" value="HSFDOMAIN"/>
</dbReference>
<evidence type="ECO:0000256" key="9">
    <source>
        <dbReference type="SAM" id="MobiDB-lite"/>
    </source>
</evidence>
<comment type="caution">
    <text evidence="11">The sequence shown here is derived from an EMBL/GenBank/DDBJ whole genome shotgun (WGS) entry which is preliminary data.</text>
</comment>
<evidence type="ECO:0000256" key="1">
    <source>
        <dbReference type="ARBA" id="ARBA00004123"/>
    </source>
</evidence>
<feature type="region of interest" description="Disordered" evidence="9">
    <location>
        <begin position="210"/>
        <end position="316"/>
    </location>
</feature>
<gene>
    <name evidence="11" type="ORF">Rhopal_005560-T1</name>
</gene>
<dbReference type="PANTHER" id="PTHR10015:SF427">
    <property type="entry name" value="HEAT SHOCK FACTOR PROTEIN"/>
    <property type="match status" value="1"/>
</dbReference>
<feature type="compositionally biased region" description="Low complexity" evidence="9">
    <location>
        <begin position="263"/>
        <end position="275"/>
    </location>
</feature>
<evidence type="ECO:0000256" key="8">
    <source>
        <dbReference type="RuleBase" id="RU004020"/>
    </source>
</evidence>
<feature type="compositionally biased region" description="Low complexity" evidence="9">
    <location>
        <begin position="213"/>
        <end position="236"/>
    </location>
</feature>
<keyword evidence="5" id="KW-0804">Transcription</keyword>
<dbReference type="GO" id="GO:0005634">
    <property type="term" value="C:nucleus"/>
    <property type="evidence" value="ECO:0007669"/>
    <property type="project" value="UniProtKB-SubCell"/>
</dbReference>
<evidence type="ECO:0000256" key="5">
    <source>
        <dbReference type="ARBA" id="ARBA00023163"/>
    </source>
</evidence>
<evidence type="ECO:0000313" key="12">
    <source>
        <dbReference type="Proteomes" id="UP001342314"/>
    </source>
</evidence>
<comment type="similarity">
    <text evidence="2 8">Belongs to the HSF family.</text>
</comment>
<keyword evidence="6" id="KW-0539">Nucleus</keyword>
<feature type="compositionally biased region" description="Pro residues" evidence="9">
    <location>
        <begin position="307"/>
        <end position="316"/>
    </location>
</feature>
<dbReference type="EMBL" id="BQKY01000011">
    <property type="protein sequence ID" value="GJN92530.1"/>
    <property type="molecule type" value="Genomic_DNA"/>
</dbReference>
<dbReference type="GO" id="GO:0003700">
    <property type="term" value="F:DNA-binding transcription factor activity"/>
    <property type="evidence" value="ECO:0007669"/>
    <property type="project" value="InterPro"/>
</dbReference>
<comment type="subunit">
    <text evidence="7">Homotrimer. Homotrimerization increases the affinity of HSF1 to DNA. Interacts with transcriptional coregulator SSA1 on chromatin.</text>
</comment>